<dbReference type="RefSeq" id="WP_407591926.1">
    <property type="nucleotide sequence ID" value="NZ_JBHDIY010000002.1"/>
</dbReference>
<proteinExistence type="predicted"/>
<organism evidence="1 2">
    <name type="scientific">Tateyamaria armeniaca</name>
    <dbReference type="NCBI Taxonomy" id="2518930"/>
    <lineage>
        <taxon>Bacteria</taxon>
        <taxon>Pseudomonadati</taxon>
        <taxon>Pseudomonadota</taxon>
        <taxon>Alphaproteobacteria</taxon>
        <taxon>Rhodobacterales</taxon>
        <taxon>Roseobacteraceae</taxon>
        <taxon>Tateyamaria</taxon>
    </lineage>
</organism>
<dbReference type="EMBL" id="JBHDIY010000002">
    <property type="protein sequence ID" value="MFL4470054.1"/>
    <property type="molecule type" value="Genomic_DNA"/>
</dbReference>
<name>A0ABW8UTH0_9RHOB</name>
<sequence length="110" mass="11508">MDAAQLSALITGNTLYVDIPVGAPGAPEGGTAPIYYGESGSAAAQLPAGSKLVGTWRLEEDRYCIDWDNGPQNSCSQLVRGADGFVVMDVALREPRGLITRIAIGNAEDL</sequence>
<reference evidence="1 2" key="1">
    <citation type="submission" date="2024-08" db="EMBL/GenBank/DDBJ databases">
        <title>Tateyamaria sp. nov., isolated from marine algae.</title>
        <authorList>
            <person name="Choi B.J."/>
            <person name="Kim J.M."/>
            <person name="Lee J.K."/>
            <person name="Choi D.G."/>
            <person name="Bayburt H."/>
            <person name="Baek J.H."/>
            <person name="Han D.M."/>
            <person name="Jeon C.O."/>
        </authorList>
    </citation>
    <scope>NUCLEOTIDE SEQUENCE [LARGE SCALE GENOMIC DNA]</scope>
    <source>
        <strain evidence="1 2">KMU-156</strain>
    </source>
</reference>
<keyword evidence="2" id="KW-1185">Reference proteome</keyword>
<accession>A0ABW8UTH0</accession>
<evidence type="ECO:0000313" key="1">
    <source>
        <dbReference type="EMBL" id="MFL4470054.1"/>
    </source>
</evidence>
<gene>
    <name evidence="1" type="ORF">ACERZ8_09325</name>
</gene>
<comment type="caution">
    <text evidence="1">The sequence shown here is derived from an EMBL/GenBank/DDBJ whole genome shotgun (WGS) entry which is preliminary data.</text>
</comment>
<protein>
    <submittedName>
        <fullName evidence="1">Uncharacterized protein</fullName>
    </submittedName>
</protein>
<evidence type="ECO:0000313" key="2">
    <source>
        <dbReference type="Proteomes" id="UP001627408"/>
    </source>
</evidence>
<dbReference type="Proteomes" id="UP001627408">
    <property type="component" value="Unassembled WGS sequence"/>
</dbReference>